<dbReference type="PANTHER" id="PTHR21599">
    <property type="entry name" value="GLYCERATE KINASE"/>
    <property type="match status" value="1"/>
</dbReference>
<dbReference type="InterPro" id="IPR036129">
    <property type="entry name" value="Glycerate_kinase_sf"/>
</dbReference>
<name>A0ABS9UWR9_9BACT</name>
<proteinExistence type="inferred from homology"/>
<keyword evidence="2 4" id="KW-0808">Transferase</keyword>
<evidence type="ECO:0000256" key="3">
    <source>
        <dbReference type="ARBA" id="ARBA00022777"/>
    </source>
</evidence>
<comment type="caution">
    <text evidence="5">The sequence shown here is derived from an EMBL/GenBank/DDBJ whole genome shotgun (WGS) entry which is preliminary data.</text>
</comment>
<dbReference type="NCBIfam" id="TIGR00045">
    <property type="entry name" value="glycerate kinase"/>
    <property type="match status" value="1"/>
</dbReference>
<dbReference type="PIRSF" id="PIRSF006078">
    <property type="entry name" value="GlxK"/>
    <property type="match status" value="1"/>
</dbReference>
<dbReference type="GO" id="GO:0016301">
    <property type="term" value="F:kinase activity"/>
    <property type="evidence" value="ECO:0007669"/>
    <property type="project" value="UniProtKB-KW"/>
</dbReference>
<reference evidence="5" key="1">
    <citation type="submission" date="2022-03" db="EMBL/GenBank/DDBJ databases">
        <title>De novo assembled genomes of Belliella spp. (Cyclobacteriaceae) strains.</title>
        <authorList>
            <person name="Szabo A."/>
            <person name="Korponai K."/>
            <person name="Felfoldi T."/>
        </authorList>
    </citation>
    <scope>NUCLEOTIDE SEQUENCE</scope>
    <source>
        <strain evidence="5">DSM 111904</strain>
    </source>
</reference>
<keyword evidence="6" id="KW-1185">Reference proteome</keyword>
<gene>
    <name evidence="5" type="ORF">MM239_03195</name>
</gene>
<evidence type="ECO:0000313" key="5">
    <source>
        <dbReference type="EMBL" id="MCH7408390.1"/>
    </source>
</evidence>
<protein>
    <submittedName>
        <fullName evidence="5">Glycerate kinase</fullName>
    </submittedName>
</protein>
<dbReference type="Gene3D" id="3.90.1510.10">
    <property type="entry name" value="Glycerate kinase, domain 2"/>
    <property type="match status" value="1"/>
</dbReference>
<dbReference type="InterPro" id="IPR018193">
    <property type="entry name" value="Glyc_kinase_flavodox-like_fold"/>
</dbReference>
<dbReference type="SUPFAM" id="SSF110738">
    <property type="entry name" value="Glycerate kinase I"/>
    <property type="match status" value="1"/>
</dbReference>
<accession>A0ABS9UWR9</accession>
<evidence type="ECO:0000313" key="6">
    <source>
        <dbReference type="Proteomes" id="UP001165489"/>
    </source>
</evidence>
<comment type="similarity">
    <text evidence="1 4">Belongs to the glycerate kinase type-1 family.</text>
</comment>
<dbReference type="Gene3D" id="3.40.50.10350">
    <property type="entry name" value="Glycerate kinase, domain 1"/>
    <property type="match status" value="1"/>
</dbReference>
<dbReference type="PANTHER" id="PTHR21599:SF0">
    <property type="entry name" value="GLYCERATE KINASE"/>
    <property type="match status" value="1"/>
</dbReference>
<dbReference type="Pfam" id="PF02595">
    <property type="entry name" value="Gly_kinase"/>
    <property type="match status" value="1"/>
</dbReference>
<keyword evidence="3 4" id="KW-0418">Kinase</keyword>
<dbReference type="RefSeq" id="WP_241346544.1">
    <property type="nucleotide sequence ID" value="NZ_JAKZGP010000004.1"/>
</dbReference>
<dbReference type="InterPro" id="IPR018197">
    <property type="entry name" value="Glycerate_kinase_RE-like"/>
</dbReference>
<evidence type="ECO:0000256" key="2">
    <source>
        <dbReference type="ARBA" id="ARBA00022679"/>
    </source>
</evidence>
<evidence type="ECO:0000256" key="1">
    <source>
        <dbReference type="ARBA" id="ARBA00006284"/>
    </source>
</evidence>
<dbReference type="Proteomes" id="UP001165489">
    <property type="component" value="Unassembled WGS sequence"/>
</dbReference>
<sequence length="364" mass="39768">MKILIAPNAFKGTISANRACEVIESVLDELMPSAKLISCPIADGGDGTCELLGKYLSLEKVNMMVLDALGRSKLSFFYWDGEKERAYIDVSSATGISGLSINQRDPFVASTYGTGMLISKAIEYGANEIVLGLGGSASIDLGLGILDALGFTFLDGYGRELVPFSDISLSQICHIQRPVYKYNVSFTFLCDVDHHFFGEAGGLYTFGPQKGLYENDFLIKEKHCKNALAQLSKKAHQQIHDQSGFGAAGGVAYGLSFFFPVNIQPGASWFFKKVSLEEKIMDVDLVITGEGRYDAQSSGGKGSFELVLLAKKHKKKTILITSGVEGIQDGFDDLIRLPPINFQALNFQDIAIQNLENSLRLYFE</sequence>
<dbReference type="EMBL" id="JAKZGP010000004">
    <property type="protein sequence ID" value="MCH7408390.1"/>
    <property type="molecule type" value="Genomic_DNA"/>
</dbReference>
<organism evidence="5 6">
    <name type="scientific">Belliella filtrata</name>
    <dbReference type="NCBI Taxonomy" id="2923435"/>
    <lineage>
        <taxon>Bacteria</taxon>
        <taxon>Pseudomonadati</taxon>
        <taxon>Bacteroidota</taxon>
        <taxon>Cytophagia</taxon>
        <taxon>Cytophagales</taxon>
        <taxon>Cyclobacteriaceae</taxon>
        <taxon>Belliella</taxon>
    </lineage>
</organism>
<evidence type="ECO:0000256" key="4">
    <source>
        <dbReference type="PIRNR" id="PIRNR006078"/>
    </source>
</evidence>
<dbReference type="InterPro" id="IPR004381">
    <property type="entry name" value="Glycerate_kinase"/>
</dbReference>